<sequence length="109" mass="11945">MPGSDHWQVPVARLASLEKTMSDIESRVSAVEDGADDLSNADEIHGERMVEAVEAFLREWRQSRRTLLKNVTLLGEASATIATAVEGHDEEIEGSLKEMANSIRPEAQG</sequence>
<protein>
    <submittedName>
        <fullName evidence="1">Uncharacterized protein</fullName>
    </submittedName>
</protein>
<evidence type="ECO:0000313" key="1">
    <source>
        <dbReference type="EMBL" id="AQQ14236.1"/>
    </source>
</evidence>
<dbReference type="Proteomes" id="UP000217209">
    <property type="component" value="Chromosome"/>
</dbReference>
<organism evidence="1 2">
    <name type="scientific">Corynebacterium glaucum</name>
    <dbReference type="NCBI Taxonomy" id="187491"/>
    <lineage>
        <taxon>Bacteria</taxon>
        <taxon>Bacillati</taxon>
        <taxon>Actinomycetota</taxon>
        <taxon>Actinomycetes</taxon>
        <taxon>Mycobacteriales</taxon>
        <taxon>Corynebacteriaceae</taxon>
        <taxon>Corynebacterium</taxon>
    </lineage>
</organism>
<proteinExistence type="predicted"/>
<dbReference type="KEGG" id="cgv:CGLAU_01225"/>
<dbReference type="RefSeq" id="WP_095659113.1">
    <property type="nucleotide sequence ID" value="NZ_CALTZW010000011.1"/>
</dbReference>
<evidence type="ECO:0000313" key="2">
    <source>
        <dbReference type="Proteomes" id="UP000217209"/>
    </source>
</evidence>
<dbReference type="EMBL" id="CP019688">
    <property type="protein sequence ID" value="AQQ14236.1"/>
    <property type="molecule type" value="Genomic_DNA"/>
</dbReference>
<keyword evidence="2" id="KW-1185">Reference proteome</keyword>
<accession>A0A1Q2HTR3</accession>
<gene>
    <name evidence="1" type="ORF">CGLAU_01225</name>
</gene>
<dbReference type="AlphaFoldDB" id="A0A1Q2HTR3"/>
<name>A0A1Q2HTR3_9CORY</name>
<reference evidence="1 2" key="1">
    <citation type="submission" date="2016-12" db="EMBL/GenBank/DDBJ databases">
        <authorList>
            <person name="Song W.-J."/>
            <person name="Kurnit D.M."/>
        </authorList>
    </citation>
    <scope>NUCLEOTIDE SEQUENCE [LARGE SCALE GENOMIC DNA]</scope>
    <source>
        <strain evidence="1 2">DSM 30827</strain>
    </source>
</reference>